<dbReference type="Gene3D" id="3.40.50.300">
    <property type="entry name" value="P-loop containing nucleotide triphosphate hydrolases"/>
    <property type="match status" value="2"/>
</dbReference>
<dbReference type="PANTHER" id="PTHR32182:SF25">
    <property type="entry name" value="SLR1056 PROTEIN"/>
    <property type="match status" value="1"/>
</dbReference>
<name>A0A179S2V3_9HYPH</name>
<dbReference type="EMBL" id="LWHQ01000058">
    <property type="protein sequence ID" value="OAS18775.1"/>
    <property type="molecule type" value="Genomic_DNA"/>
</dbReference>
<dbReference type="GO" id="GO:0000731">
    <property type="term" value="P:DNA synthesis involved in DNA repair"/>
    <property type="evidence" value="ECO:0007669"/>
    <property type="project" value="TreeGrafter"/>
</dbReference>
<dbReference type="PIRSF" id="PIRSF029347">
    <property type="entry name" value="RecF"/>
    <property type="match status" value="1"/>
</dbReference>
<evidence type="ECO:0000313" key="3">
    <source>
        <dbReference type="Proteomes" id="UP000078316"/>
    </source>
</evidence>
<sequence>MPIHRLAVSGYRSLRDTVLGLDRLTVVTGANGSGKSSLYRALRLLAEVAQGRAVASLAREGGFASALWAGPETFGRRVLSGAHRVEGTVRRNPVELKLGFSGDDVGYAIALGLPAPSYEGTFFAHDPEIKAESVWTGPTIGRANVFAERRGPLVRLRDGTGAWTETLRDLAPFDSLMTHGADPRDALDVLRLRERMRAWRFYDHFRTDRDAPARRPQIGTRMPVLAGDGADVAAAIRTIQEIGDHAALDTTIAEAFPGSTLAVAASDGQFSLELRQHGLLRPLRGPELSDGTLRYILLAAALLSPRPPDLMVLNEPETSLHADLLAPLASLVARAAESTQVLVVSHAAPLVAALERQGAARITLEKRLGETLAPDHDPPSWAWPKR</sequence>
<dbReference type="STRING" id="427683.A5481_25935"/>
<feature type="domain" description="ATPase AAA-type core" evidence="1">
    <location>
        <begin position="24"/>
        <end position="347"/>
    </location>
</feature>
<evidence type="ECO:0000259" key="1">
    <source>
        <dbReference type="Pfam" id="PF13304"/>
    </source>
</evidence>
<dbReference type="PANTHER" id="PTHR32182">
    <property type="entry name" value="DNA REPLICATION AND REPAIR PROTEIN RECF"/>
    <property type="match status" value="1"/>
</dbReference>
<keyword evidence="2" id="KW-0547">Nucleotide-binding</keyword>
<keyword evidence="2" id="KW-0067">ATP-binding</keyword>
<dbReference type="FunFam" id="3.40.50.300:FF:002708">
    <property type="entry name" value="FeS assembly ATPase SufC"/>
    <property type="match status" value="1"/>
</dbReference>
<dbReference type="GO" id="GO:0006302">
    <property type="term" value="P:double-strand break repair"/>
    <property type="evidence" value="ECO:0007669"/>
    <property type="project" value="TreeGrafter"/>
</dbReference>
<accession>A0A179S2V3</accession>
<gene>
    <name evidence="2" type="ORF">A5481_25935</name>
</gene>
<dbReference type="GO" id="GO:0005524">
    <property type="term" value="F:ATP binding"/>
    <property type="evidence" value="ECO:0007669"/>
    <property type="project" value="UniProtKB-KW"/>
</dbReference>
<dbReference type="AlphaFoldDB" id="A0A179S2V3"/>
<dbReference type="InterPro" id="IPR003959">
    <property type="entry name" value="ATPase_AAA_core"/>
</dbReference>
<reference evidence="2 3" key="1">
    <citation type="submission" date="2016-04" db="EMBL/GenBank/DDBJ databases">
        <authorList>
            <person name="Evans L.H."/>
            <person name="Alamgir A."/>
            <person name="Owens N."/>
            <person name="Weber N.D."/>
            <person name="Virtaneva K."/>
            <person name="Barbian K."/>
            <person name="Babar A."/>
            <person name="Rosenke K."/>
        </authorList>
    </citation>
    <scope>NUCLEOTIDE SEQUENCE [LARGE SCALE GENOMIC DNA]</scope>
    <source>
        <strain evidence="2 3">PMB02</strain>
    </source>
</reference>
<dbReference type="Pfam" id="PF13304">
    <property type="entry name" value="AAA_21"/>
    <property type="match status" value="1"/>
</dbReference>
<dbReference type="SUPFAM" id="SSF52540">
    <property type="entry name" value="P-loop containing nucleoside triphosphate hydrolases"/>
    <property type="match status" value="1"/>
</dbReference>
<dbReference type="RefSeq" id="WP_048432365.1">
    <property type="nucleotide sequence ID" value="NZ_LWHQ01000058.1"/>
</dbReference>
<dbReference type="Proteomes" id="UP000078316">
    <property type="component" value="Unassembled WGS sequence"/>
</dbReference>
<organism evidence="2 3">
    <name type="scientific">Methylobacterium platani</name>
    <dbReference type="NCBI Taxonomy" id="427683"/>
    <lineage>
        <taxon>Bacteria</taxon>
        <taxon>Pseudomonadati</taxon>
        <taxon>Pseudomonadota</taxon>
        <taxon>Alphaproteobacteria</taxon>
        <taxon>Hyphomicrobiales</taxon>
        <taxon>Methylobacteriaceae</taxon>
        <taxon>Methylobacterium</taxon>
    </lineage>
</organism>
<dbReference type="FunFam" id="3.40.50.300:FF:002534">
    <property type="entry name" value="Putative RecF protein"/>
    <property type="match status" value="1"/>
</dbReference>
<dbReference type="InterPro" id="IPR014555">
    <property type="entry name" value="RecF-like"/>
</dbReference>
<comment type="caution">
    <text evidence="2">The sequence shown here is derived from an EMBL/GenBank/DDBJ whole genome shotgun (WGS) entry which is preliminary data.</text>
</comment>
<evidence type="ECO:0000313" key="2">
    <source>
        <dbReference type="EMBL" id="OAS18775.1"/>
    </source>
</evidence>
<dbReference type="GO" id="GO:0016887">
    <property type="term" value="F:ATP hydrolysis activity"/>
    <property type="evidence" value="ECO:0007669"/>
    <property type="project" value="InterPro"/>
</dbReference>
<dbReference type="InterPro" id="IPR027417">
    <property type="entry name" value="P-loop_NTPase"/>
</dbReference>
<dbReference type="OrthoDB" id="7596665at2"/>
<proteinExistence type="predicted"/>
<protein>
    <submittedName>
        <fullName evidence="2">ATP-binding protein</fullName>
    </submittedName>
</protein>